<dbReference type="Proteomes" id="UP000009079">
    <property type="component" value="Chromosome"/>
</dbReference>
<evidence type="ECO:0000313" key="2">
    <source>
        <dbReference type="EMBL" id="ACS91103.1"/>
    </source>
</evidence>
<gene>
    <name evidence="2" type="ordered locus">TSIB_2056</name>
</gene>
<reference evidence="2 3" key="1">
    <citation type="journal article" date="2009" name="Appl. Environ. Microbiol.">
        <title>Metabolic versatility and indigenous origin of the archaeon Thermococcus sibiricus, isolated from a siberian oil reservoir, as revealed by genome analysis.</title>
        <authorList>
            <person name="Mardanov A.V."/>
            <person name="Ravin N.V."/>
            <person name="Svetlitchnyi V.A."/>
            <person name="Beletsky A.V."/>
            <person name="Miroshnichenko M.L."/>
            <person name="Bonch-Osmolovskaya E.A."/>
            <person name="Skryabin K.G."/>
        </authorList>
    </citation>
    <scope>NUCLEOTIDE SEQUENCE [LARGE SCALE GENOMIC DNA]</scope>
    <source>
        <strain evidence="3">DSM 12597 / MM 739</strain>
    </source>
</reference>
<dbReference type="EMBL" id="CP001463">
    <property type="protein sequence ID" value="ACS91103.1"/>
    <property type="molecule type" value="Genomic_DNA"/>
</dbReference>
<dbReference type="HOGENOM" id="CLU_2695971_0_0_2"/>
<evidence type="ECO:0000313" key="3">
    <source>
        <dbReference type="Proteomes" id="UP000009079"/>
    </source>
</evidence>
<keyword evidence="3" id="KW-1185">Reference proteome</keyword>
<protein>
    <submittedName>
        <fullName evidence="2">Uncharacterized protein</fullName>
    </submittedName>
</protein>
<dbReference type="AlphaFoldDB" id="C6A0C2"/>
<dbReference type="KEGG" id="tsi:TSIB_2056"/>
<proteinExistence type="predicted"/>
<feature type="region of interest" description="Disordered" evidence="1">
    <location>
        <begin position="1"/>
        <end position="33"/>
    </location>
</feature>
<organism evidence="2 3">
    <name type="scientific">Thermococcus sibiricus (strain DSM 12597 / MM 739)</name>
    <dbReference type="NCBI Taxonomy" id="604354"/>
    <lineage>
        <taxon>Archaea</taxon>
        <taxon>Methanobacteriati</taxon>
        <taxon>Methanobacteriota</taxon>
        <taxon>Thermococci</taxon>
        <taxon>Thermococcales</taxon>
        <taxon>Thermococcaceae</taxon>
        <taxon>Thermococcus</taxon>
    </lineage>
</organism>
<sequence length="73" mass="8679">MLSSSLTSRAEKGEKMVQMMRKTHKSLQKMRTEKRKLYFPKNTLAIPEIKGELSRIPQIELHPLRREKILKIF</sequence>
<evidence type="ECO:0000256" key="1">
    <source>
        <dbReference type="SAM" id="MobiDB-lite"/>
    </source>
</evidence>
<feature type="compositionally biased region" description="Basic residues" evidence="1">
    <location>
        <begin position="21"/>
        <end position="33"/>
    </location>
</feature>
<name>C6A0C2_THESM</name>
<accession>C6A0C2</accession>